<feature type="coiled-coil region" evidence="1">
    <location>
        <begin position="26"/>
        <end position="79"/>
    </location>
</feature>
<keyword evidence="2" id="KW-0812">Transmembrane</keyword>
<dbReference type="Proteomes" id="UP000680020">
    <property type="component" value="Unassembled WGS sequence"/>
</dbReference>
<keyword evidence="2" id="KW-0472">Membrane</keyword>
<name>A0AB35C2G0_9GAMM</name>
<accession>A0AB35C2G0</accession>
<evidence type="ECO:0008006" key="6">
    <source>
        <dbReference type="Google" id="ProtNLM"/>
    </source>
</evidence>
<feature type="transmembrane region" description="Helical" evidence="2">
    <location>
        <begin position="216"/>
        <end position="241"/>
    </location>
</feature>
<evidence type="ECO:0000256" key="3">
    <source>
        <dbReference type="SAM" id="SignalP"/>
    </source>
</evidence>
<dbReference type="AlphaFoldDB" id="A0AB35C2G0"/>
<gene>
    <name evidence="4" type="ORF">J7561_07480</name>
</gene>
<reference evidence="4" key="1">
    <citation type="submission" date="2021-03" db="EMBL/GenBank/DDBJ databases">
        <title>Identification and antibiotic profiling of Wohlfahrtiimonas chitiniclastica, an underestimated human pathogen.</title>
        <authorList>
            <person name="Kopf A."/>
            <person name="Bunk B."/>
            <person name="Coldewey S."/>
            <person name="Gunzer F."/>
            <person name="Riedel T."/>
            <person name="Schroettner P."/>
        </authorList>
    </citation>
    <scope>NUCLEOTIDE SEQUENCE</scope>
    <source>
        <strain evidence="4">DSM 100917</strain>
    </source>
</reference>
<evidence type="ECO:0000313" key="4">
    <source>
        <dbReference type="EMBL" id="MBS7825045.1"/>
    </source>
</evidence>
<evidence type="ECO:0000256" key="2">
    <source>
        <dbReference type="SAM" id="Phobius"/>
    </source>
</evidence>
<evidence type="ECO:0000256" key="1">
    <source>
        <dbReference type="SAM" id="Coils"/>
    </source>
</evidence>
<proteinExistence type="predicted"/>
<feature type="transmembrane region" description="Helical" evidence="2">
    <location>
        <begin position="273"/>
        <end position="296"/>
    </location>
</feature>
<keyword evidence="1" id="KW-0175">Coiled coil</keyword>
<feature type="chain" id="PRO_5044251068" description="Mechanosensitive ion channel protein MscS" evidence="3">
    <location>
        <begin position="21"/>
        <end position="555"/>
    </location>
</feature>
<feature type="transmembrane region" description="Helical" evidence="2">
    <location>
        <begin position="302"/>
        <end position="321"/>
    </location>
</feature>
<keyword evidence="3" id="KW-0732">Signal</keyword>
<comment type="caution">
    <text evidence="4">The sequence shown here is derived from an EMBL/GenBank/DDBJ whole genome shotgun (WGS) entry which is preliminary data.</text>
</comment>
<dbReference type="EMBL" id="JAGIBU010000006">
    <property type="protein sequence ID" value="MBS7825045.1"/>
    <property type="molecule type" value="Genomic_DNA"/>
</dbReference>
<protein>
    <recommendedName>
        <fullName evidence="6">Mechanosensitive ion channel protein MscS</fullName>
    </recommendedName>
</protein>
<keyword evidence="2" id="KW-1133">Transmembrane helix</keyword>
<feature type="signal peptide" evidence="3">
    <location>
        <begin position="1"/>
        <end position="20"/>
    </location>
</feature>
<sequence length="555" mass="63708">MGLQTLLIMGLLSIMGISHADDSGQFAELNRVEQSLSENLEKQKNLQATLKKTRDEEQQKELQTQLKTLKSQEKSLEDVFNKMVFGGINPQNFKTQEQTDNYNWQEELLVIVKPLFAELRSLTAKPREKDRLSYENSVLTERYKTLTNGLNALKEIPKDQLTPSAKKRIEQLSQQWGAHQQELLNQKNIIELQIKELESSDIPLEVRIKNALSSIFLGRGLILLLAVLAGATIVLIFGVGAKRLFMWFDKKRNRNWHKARSEAHKQVNTRLRFLWIIYSIVVYIAAMLAFLSVIYIQGDMVLFGLAVLVIFLGIISLRNYAPQYVSELKIFLNLGAVREGERIMYRGIPWVVTRLSFYCTCVNPLLENGRIRIALSEIAHLNSRPFNSEEDWFPTKVGDDIFLPNGKYAKVRRQTPEMVYLDSFFRETMIPTPEFYAMKVENLINGFYVSPTFGLDYCHTDLPVSTVANAFEEKVREKLTDIGVTEYLRSLSVQVKRIIYGQAIEYAIIMEFDGACGGSYFRIERLVNHACLEVCQEHGWQLPRQQIAMSEGAQP</sequence>
<evidence type="ECO:0000313" key="5">
    <source>
        <dbReference type="Proteomes" id="UP000680020"/>
    </source>
</evidence>
<organism evidence="4 5">
    <name type="scientific">Wohlfahrtiimonas chitiniclastica</name>
    <dbReference type="NCBI Taxonomy" id="400946"/>
    <lineage>
        <taxon>Bacteria</taxon>
        <taxon>Pseudomonadati</taxon>
        <taxon>Pseudomonadota</taxon>
        <taxon>Gammaproteobacteria</taxon>
        <taxon>Cardiobacteriales</taxon>
        <taxon>Ignatzschineriaceae</taxon>
        <taxon>Wohlfahrtiimonas</taxon>
    </lineage>
</organism>